<dbReference type="AlphaFoldDB" id="A0A347WKU2"/>
<organism evidence="1 2">
    <name type="scientific">Suicoccus acidiformans</name>
    <dbReference type="NCBI Taxonomy" id="2036206"/>
    <lineage>
        <taxon>Bacteria</taxon>
        <taxon>Bacillati</taxon>
        <taxon>Bacillota</taxon>
        <taxon>Bacilli</taxon>
        <taxon>Lactobacillales</taxon>
        <taxon>Aerococcaceae</taxon>
        <taxon>Suicoccus</taxon>
    </lineage>
</organism>
<dbReference type="KEGG" id="abae:CL176_06630"/>
<accession>A0A347WKU2</accession>
<dbReference type="PROSITE" id="PS51197">
    <property type="entry name" value="HTH_RRF2_2"/>
    <property type="match status" value="1"/>
</dbReference>
<dbReference type="InterPro" id="IPR000944">
    <property type="entry name" value="Tscrpt_reg_Rrf2"/>
</dbReference>
<name>A0A347WKU2_9LACT</name>
<dbReference type="InterPro" id="IPR036388">
    <property type="entry name" value="WH-like_DNA-bd_sf"/>
</dbReference>
<evidence type="ECO:0000313" key="2">
    <source>
        <dbReference type="Proteomes" id="UP000263232"/>
    </source>
</evidence>
<protein>
    <submittedName>
        <fullName evidence="1">Transcriptional regulator</fullName>
    </submittedName>
</protein>
<dbReference type="Proteomes" id="UP000263232">
    <property type="component" value="Chromosome"/>
</dbReference>
<dbReference type="Pfam" id="PF02082">
    <property type="entry name" value="Rrf2"/>
    <property type="match status" value="1"/>
</dbReference>
<evidence type="ECO:0000313" key="1">
    <source>
        <dbReference type="EMBL" id="AXY25699.1"/>
    </source>
</evidence>
<dbReference type="GO" id="GO:0005829">
    <property type="term" value="C:cytosol"/>
    <property type="evidence" value="ECO:0007669"/>
    <property type="project" value="TreeGrafter"/>
</dbReference>
<gene>
    <name evidence="1" type="ORF">CL176_06630</name>
</gene>
<dbReference type="PANTHER" id="PTHR33221:SF15">
    <property type="entry name" value="HTH-TYPE TRANSCRIPTIONAL REGULATOR YWGB-RELATED"/>
    <property type="match status" value="1"/>
</dbReference>
<dbReference type="InterPro" id="IPR036390">
    <property type="entry name" value="WH_DNA-bd_sf"/>
</dbReference>
<proteinExistence type="predicted"/>
<keyword evidence="2" id="KW-1185">Reference proteome</keyword>
<dbReference type="PANTHER" id="PTHR33221">
    <property type="entry name" value="WINGED HELIX-TURN-HELIX TRANSCRIPTIONAL REGULATOR, RRF2 FAMILY"/>
    <property type="match status" value="1"/>
</dbReference>
<dbReference type="Gene3D" id="1.10.10.10">
    <property type="entry name" value="Winged helix-like DNA-binding domain superfamily/Winged helix DNA-binding domain"/>
    <property type="match status" value="1"/>
</dbReference>
<dbReference type="SUPFAM" id="SSF46785">
    <property type="entry name" value="Winged helix' DNA-binding domain"/>
    <property type="match status" value="1"/>
</dbReference>
<dbReference type="EMBL" id="CP023434">
    <property type="protein sequence ID" value="AXY25699.1"/>
    <property type="molecule type" value="Genomic_DNA"/>
</dbReference>
<reference evidence="1 2" key="1">
    <citation type="submission" date="2017-09" db="EMBL/GenBank/DDBJ databases">
        <title>Complete genome sequence of Oxytococcus suis strain ZY16052.</title>
        <authorList>
            <person name="Li F."/>
        </authorList>
    </citation>
    <scope>NUCLEOTIDE SEQUENCE [LARGE SCALE GENOMIC DNA]</scope>
    <source>
        <strain evidence="1 2">ZY16052</strain>
    </source>
</reference>
<dbReference type="GO" id="GO:0003700">
    <property type="term" value="F:DNA-binding transcription factor activity"/>
    <property type="evidence" value="ECO:0007669"/>
    <property type="project" value="TreeGrafter"/>
</dbReference>
<sequence>MQISSRFTIAIHMLGAIEYFSNQQPVTSALLANSVGTNPMTIRNLMSSLKAAGMIETQQGRAGIRLLKPLDEIRFYDVYMAVDAVDDAGLFSMHDQPDPECPIGSHIEAALSNRLTLIQKTMEAELAKLTVADVAEDIHTRLV</sequence>
<dbReference type="RefSeq" id="WP_118990601.1">
    <property type="nucleotide sequence ID" value="NZ_CP023434.1"/>
</dbReference>
<dbReference type="OrthoDB" id="213028at2"/>